<feature type="compositionally biased region" description="Basic and acidic residues" evidence="1">
    <location>
        <begin position="138"/>
        <end position="148"/>
    </location>
</feature>
<evidence type="ECO:0000313" key="2">
    <source>
        <dbReference type="EMBL" id="QDZ20525.1"/>
    </source>
</evidence>
<feature type="compositionally biased region" description="Basic and acidic residues" evidence="1">
    <location>
        <begin position="1"/>
        <end position="37"/>
    </location>
</feature>
<protein>
    <recommendedName>
        <fullName evidence="4">rRNA-processing protein FYV7</fullName>
    </recommendedName>
</protein>
<accession>A0A5B8MLK2</accession>
<dbReference type="Proteomes" id="UP000316726">
    <property type="component" value="Chromosome 4"/>
</dbReference>
<feature type="region of interest" description="Disordered" evidence="1">
    <location>
        <begin position="1"/>
        <end position="148"/>
    </location>
</feature>
<sequence>MRKGPERSGKPGHLSVEERKRRKKNLQERQRALENKKARALKQMGVVASGPREGEPREGEAREGKSPPPRRRDHRGKAGVADGAQRPLGAKLGRKTGERDRRLKVKHKQQPPPHQKKAAAKTKMMYKKTRKGQPVMKHRIEDILSKIS</sequence>
<dbReference type="EMBL" id="CP031037">
    <property type="protein sequence ID" value="QDZ20525.1"/>
    <property type="molecule type" value="Genomic_DNA"/>
</dbReference>
<reference evidence="2 3" key="1">
    <citation type="submission" date="2018-07" db="EMBL/GenBank/DDBJ databases">
        <title>The complete nuclear genome of the prasinophyte Chloropicon primus (CCMP1205).</title>
        <authorList>
            <person name="Pombert J.-F."/>
            <person name="Otis C."/>
            <person name="Turmel M."/>
            <person name="Lemieux C."/>
        </authorList>
    </citation>
    <scope>NUCLEOTIDE SEQUENCE [LARGE SCALE GENOMIC DNA]</scope>
    <source>
        <strain evidence="2 3">CCMP1205</strain>
    </source>
</reference>
<feature type="compositionally biased region" description="Basic and acidic residues" evidence="1">
    <location>
        <begin position="52"/>
        <end position="65"/>
    </location>
</feature>
<feature type="compositionally biased region" description="Basic residues" evidence="1">
    <location>
        <begin position="68"/>
        <end position="77"/>
    </location>
</feature>
<name>A0A5B8MLK2_9CHLO</name>
<evidence type="ECO:0000256" key="1">
    <source>
        <dbReference type="SAM" id="MobiDB-lite"/>
    </source>
</evidence>
<gene>
    <name evidence="2" type="ORF">A3770_04p30430</name>
</gene>
<dbReference type="AlphaFoldDB" id="A0A5B8MLK2"/>
<keyword evidence="3" id="KW-1185">Reference proteome</keyword>
<evidence type="ECO:0000313" key="3">
    <source>
        <dbReference type="Proteomes" id="UP000316726"/>
    </source>
</evidence>
<dbReference type="InterPro" id="IPR013730">
    <property type="entry name" value="Fyv7/TAP26"/>
</dbReference>
<proteinExistence type="predicted"/>
<dbReference type="Pfam" id="PF08524">
    <property type="entry name" value="rRNA_processing"/>
    <property type="match status" value="1"/>
</dbReference>
<organism evidence="2 3">
    <name type="scientific">Chloropicon primus</name>
    <dbReference type="NCBI Taxonomy" id="1764295"/>
    <lineage>
        <taxon>Eukaryota</taxon>
        <taxon>Viridiplantae</taxon>
        <taxon>Chlorophyta</taxon>
        <taxon>Chloropicophyceae</taxon>
        <taxon>Chloropicales</taxon>
        <taxon>Chloropicaceae</taxon>
        <taxon>Chloropicon</taxon>
    </lineage>
</organism>
<evidence type="ECO:0008006" key="4">
    <source>
        <dbReference type="Google" id="ProtNLM"/>
    </source>
</evidence>
<feature type="compositionally biased region" description="Basic residues" evidence="1">
    <location>
        <begin position="102"/>
        <end position="131"/>
    </location>
</feature>